<reference evidence="7 8" key="1">
    <citation type="submission" date="2009-12" db="EMBL/GenBank/DDBJ databases">
        <title>The draft genome of Batrachochytrium dendrobatidis.</title>
        <authorList>
            <consortium name="US DOE Joint Genome Institute (JGI-PGF)"/>
            <person name="Kuo A."/>
            <person name="Salamov A."/>
            <person name="Schmutz J."/>
            <person name="Lucas S."/>
            <person name="Pitluck S."/>
            <person name="Rosenblum E."/>
            <person name="Stajich J."/>
            <person name="Eisen M."/>
            <person name="Grigoriev I.V."/>
        </authorList>
    </citation>
    <scope>NUCLEOTIDE SEQUENCE [LARGE SCALE GENOMIC DNA]</scope>
    <source>
        <strain evidence="8">JAM81 / FGSC 10211</strain>
    </source>
</reference>
<evidence type="ECO:0000256" key="1">
    <source>
        <dbReference type="ARBA" id="ARBA00022729"/>
    </source>
</evidence>
<gene>
    <name evidence="7" type="ORF">BATDEDRAFT_87248</name>
</gene>
<dbReference type="InterPro" id="IPR013320">
    <property type="entry name" value="ConA-like_dom_sf"/>
</dbReference>
<dbReference type="GeneID" id="18242729"/>
<evidence type="ECO:0000256" key="3">
    <source>
        <dbReference type="ARBA" id="ARBA00023295"/>
    </source>
</evidence>
<dbReference type="PANTHER" id="PTHR10963">
    <property type="entry name" value="GLYCOSYL HYDROLASE-RELATED"/>
    <property type="match status" value="1"/>
</dbReference>
<feature type="compositionally biased region" description="Low complexity" evidence="4">
    <location>
        <begin position="330"/>
        <end position="353"/>
    </location>
</feature>
<dbReference type="Proteomes" id="UP000007241">
    <property type="component" value="Unassembled WGS sequence"/>
</dbReference>
<dbReference type="OrthoDB" id="4781at2759"/>
<keyword evidence="1 5" id="KW-0732">Signal</keyword>
<dbReference type="STRING" id="684364.F4NYY8"/>
<dbReference type="InterPro" id="IPR000757">
    <property type="entry name" value="Beta-glucanase-like"/>
</dbReference>
<feature type="region of interest" description="Disordered" evidence="4">
    <location>
        <begin position="301"/>
        <end position="353"/>
    </location>
</feature>
<dbReference type="RefSeq" id="XP_006677532.1">
    <property type="nucleotide sequence ID" value="XM_006677469.1"/>
</dbReference>
<dbReference type="AlphaFoldDB" id="F4NYY8"/>
<organism evidence="7 8">
    <name type="scientific">Batrachochytrium dendrobatidis (strain JAM81 / FGSC 10211)</name>
    <name type="common">Frog chytrid fungus</name>
    <dbReference type="NCBI Taxonomy" id="684364"/>
    <lineage>
        <taxon>Eukaryota</taxon>
        <taxon>Fungi</taxon>
        <taxon>Fungi incertae sedis</taxon>
        <taxon>Chytridiomycota</taxon>
        <taxon>Chytridiomycota incertae sedis</taxon>
        <taxon>Chytridiomycetes</taxon>
        <taxon>Rhizophydiales</taxon>
        <taxon>Rhizophydiales incertae sedis</taxon>
        <taxon>Batrachochytrium</taxon>
    </lineage>
</organism>
<evidence type="ECO:0000256" key="5">
    <source>
        <dbReference type="SAM" id="SignalP"/>
    </source>
</evidence>
<dbReference type="PROSITE" id="PS51762">
    <property type="entry name" value="GH16_2"/>
    <property type="match status" value="1"/>
</dbReference>
<dbReference type="GO" id="GO:0005576">
    <property type="term" value="C:extracellular region"/>
    <property type="evidence" value="ECO:0000318"/>
    <property type="project" value="GO_Central"/>
</dbReference>
<feature type="domain" description="GH16" evidence="6">
    <location>
        <begin position="24"/>
        <end position="284"/>
    </location>
</feature>
<evidence type="ECO:0000259" key="6">
    <source>
        <dbReference type="PROSITE" id="PS51762"/>
    </source>
</evidence>
<dbReference type="InParanoid" id="F4NYY8"/>
<sequence>MVHCSKLIALLKVVVATSLSVVLAQVGKVNIPPGFKTGNCLSGRLEFNEKRIFRLHGDETKKYDVDRAAYDFTHSYGSMTYGTNGSASLNLVKNADPSKLADGVLVSTTRYLRYGKITAKLNPAKSPGIVTTLVTWSDRQAPIPNSSEYTQDEIDWEFLGKDVSRPETNVFTYKTSKLERVEYLFLGLGLHGGPIDSVISPGAHEYTIDWKNDRILWQVDGRTVKTLLKSESHGQPGSLPPGEFWFPESASRVQVSIWDGTTQGSWTGGPIQYDQNGIVSSVYEYIDIQCYDDNMNPVSTWSTDGTGAAQPEAPRSTAATGVSTGGNSGTTGTIVTSGSASSPGSSSAPKKSNGSSIQYSSIVSVLAIISVGVTALITS</sequence>
<dbReference type="GO" id="GO:0004553">
    <property type="term" value="F:hydrolase activity, hydrolyzing O-glycosyl compounds"/>
    <property type="evidence" value="ECO:0007669"/>
    <property type="project" value="InterPro"/>
</dbReference>
<dbReference type="EMBL" id="GL882881">
    <property type="protein sequence ID" value="EGF81793.1"/>
    <property type="molecule type" value="Genomic_DNA"/>
</dbReference>
<dbReference type="OMA" id="DIINYNP"/>
<keyword evidence="8" id="KW-1185">Reference proteome</keyword>
<accession>F4NYY8</accession>
<dbReference type="Pfam" id="PF00722">
    <property type="entry name" value="Glyco_hydro_16"/>
    <property type="match status" value="1"/>
</dbReference>
<dbReference type="PANTHER" id="PTHR10963:SF22">
    <property type="entry name" value="GLYCOSIDASE CRH2-RELATED"/>
    <property type="match status" value="1"/>
</dbReference>
<evidence type="ECO:0000256" key="4">
    <source>
        <dbReference type="SAM" id="MobiDB-lite"/>
    </source>
</evidence>
<keyword evidence="2" id="KW-0378">Hydrolase</keyword>
<protein>
    <recommendedName>
        <fullName evidence="6">GH16 domain-containing protein</fullName>
    </recommendedName>
</protein>
<evidence type="ECO:0000256" key="2">
    <source>
        <dbReference type="ARBA" id="ARBA00022801"/>
    </source>
</evidence>
<dbReference type="Gene3D" id="2.60.120.200">
    <property type="match status" value="1"/>
</dbReference>
<evidence type="ECO:0000313" key="7">
    <source>
        <dbReference type="EMBL" id="EGF81793.1"/>
    </source>
</evidence>
<dbReference type="InterPro" id="IPR050546">
    <property type="entry name" value="Glycosyl_Hydrlase_16"/>
</dbReference>
<keyword evidence="3" id="KW-0326">Glycosidase</keyword>
<name>F4NYY8_BATDJ</name>
<feature type="chain" id="PRO_5003318752" description="GH16 domain-containing protein" evidence="5">
    <location>
        <begin position="25"/>
        <end position="379"/>
    </location>
</feature>
<feature type="signal peptide" evidence="5">
    <location>
        <begin position="1"/>
        <end position="24"/>
    </location>
</feature>
<dbReference type="GO" id="GO:0005975">
    <property type="term" value="P:carbohydrate metabolic process"/>
    <property type="evidence" value="ECO:0007669"/>
    <property type="project" value="InterPro"/>
</dbReference>
<evidence type="ECO:0000313" key="8">
    <source>
        <dbReference type="Proteomes" id="UP000007241"/>
    </source>
</evidence>
<dbReference type="HOGENOM" id="CLU_047988_0_0_1"/>
<dbReference type="SUPFAM" id="SSF49899">
    <property type="entry name" value="Concanavalin A-like lectins/glucanases"/>
    <property type="match status" value="1"/>
</dbReference>
<proteinExistence type="predicted"/>